<dbReference type="STRING" id="1123756.MGEO_05680"/>
<comment type="caution">
    <text evidence="2">The sequence shown here is derived from an EMBL/GenBank/DDBJ whole genome shotgun (WGS) entry which is preliminary data.</text>
</comment>
<accession>A0A1X4NNX6</accession>
<name>A0A1X4NNX6_9RHOB</name>
<organism evidence="2 3">
    <name type="scientific">Marivita geojedonensis</name>
    <dbReference type="NCBI Taxonomy" id="1123756"/>
    <lineage>
        <taxon>Bacteria</taxon>
        <taxon>Pseudomonadati</taxon>
        <taxon>Pseudomonadota</taxon>
        <taxon>Alphaproteobacteria</taxon>
        <taxon>Rhodobacterales</taxon>
        <taxon>Roseobacteraceae</taxon>
        <taxon>Marivita</taxon>
    </lineage>
</organism>
<dbReference type="OrthoDB" id="7871639at2"/>
<feature type="compositionally biased region" description="Polar residues" evidence="1">
    <location>
        <begin position="39"/>
        <end position="49"/>
    </location>
</feature>
<protein>
    <recommendedName>
        <fullName evidence="4">D-galactarate dehydratase</fullName>
    </recommendedName>
</protein>
<proteinExistence type="predicted"/>
<gene>
    <name evidence="2" type="ORF">MGEO_05680</name>
</gene>
<dbReference type="AlphaFoldDB" id="A0A1X4NNX6"/>
<reference evidence="2 3" key="1">
    <citation type="submission" date="2014-03" db="EMBL/GenBank/DDBJ databases">
        <title>The draft genome sequence of Marivita geojedonensis KCTC 23882.</title>
        <authorList>
            <person name="Lai Q."/>
            <person name="Shao Z."/>
        </authorList>
    </citation>
    <scope>NUCLEOTIDE SEQUENCE [LARGE SCALE GENOMIC DNA]</scope>
    <source>
        <strain evidence="2 3">DPG-138</strain>
    </source>
</reference>
<feature type="compositionally biased region" description="Basic and acidic residues" evidence="1">
    <location>
        <begin position="60"/>
        <end position="74"/>
    </location>
</feature>
<dbReference type="RefSeq" id="WP_106299121.1">
    <property type="nucleotide sequence ID" value="NZ_JFKC01000003.1"/>
</dbReference>
<evidence type="ECO:0000313" key="3">
    <source>
        <dbReference type="Proteomes" id="UP000193926"/>
    </source>
</evidence>
<evidence type="ECO:0000313" key="2">
    <source>
        <dbReference type="EMBL" id="OSQ52178.1"/>
    </source>
</evidence>
<evidence type="ECO:0008006" key="4">
    <source>
        <dbReference type="Google" id="ProtNLM"/>
    </source>
</evidence>
<feature type="region of interest" description="Disordered" evidence="1">
    <location>
        <begin position="31"/>
        <end position="81"/>
    </location>
</feature>
<dbReference type="PROSITE" id="PS51257">
    <property type="entry name" value="PROKAR_LIPOPROTEIN"/>
    <property type="match status" value="1"/>
</dbReference>
<evidence type="ECO:0000256" key="1">
    <source>
        <dbReference type="SAM" id="MobiDB-lite"/>
    </source>
</evidence>
<keyword evidence="3" id="KW-1185">Reference proteome</keyword>
<dbReference type="Proteomes" id="UP000193926">
    <property type="component" value="Unassembled WGS sequence"/>
</dbReference>
<dbReference type="EMBL" id="JFKC01000003">
    <property type="protein sequence ID" value="OSQ52178.1"/>
    <property type="molecule type" value="Genomic_DNA"/>
</dbReference>
<sequence length="163" mass="16861">MQKKLGILGLCAVLAGCGILPKETQDAPPVQAVADGQMRPQSRPETLDTSARRPPPTARTVEEFDTTTRDEREAAASAPVSAERALGSTIVSLGDPTRPGFWVETSLVSAPGKGRVVNPDTGQSAQVDLLPADGTGSRMSLAAMRLIGVPLTGLAEVVLFSGG</sequence>